<keyword evidence="3" id="KW-1185">Reference proteome</keyword>
<comment type="caution">
    <text evidence="2">The sequence shown here is derived from an EMBL/GenBank/DDBJ whole genome shotgun (WGS) entry which is preliminary data.</text>
</comment>
<feature type="chain" id="PRO_5047256996" evidence="1">
    <location>
        <begin position="21"/>
        <end position="255"/>
    </location>
</feature>
<sequence length="255" mass="28402">MKTLYLSAAALLFSAGIAHAQDEAEETPPWVVSAELGAINTTGNTETTSVNGKLDITQNLTHWKNQYIASVLYKEDMVENDDGSEDKETTAEKYFVSAKSAYLLSGEHGNLFVFGSHTHDEFGAYRKYTTLSAGYGNRLIDRKKLTLDAEIGPGYFWGDKVEDEENDIIVKEEGFMVRGAAELKWLITSNATFNQKFGVEAADDNTRYQSDTSLSTKISDRMQMKVGYAVSHDTDVADDKENTDTTTYINLVYNF</sequence>
<protein>
    <submittedName>
        <fullName evidence="2">DUF481 domain-containing protein</fullName>
    </submittedName>
</protein>
<name>A0ABT8TII2_9GAMM</name>
<dbReference type="RefSeq" id="WP_302715027.1">
    <property type="nucleotide sequence ID" value="NZ_JAULRT010000062.1"/>
</dbReference>
<evidence type="ECO:0000313" key="3">
    <source>
        <dbReference type="Proteomes" id="UP001168380"/>
    </source>
</evidence>
<dbReference type="Pfam" id="PF04338">
    <property type="entry name" value="DUF481"/>
    <property type="match status" value="1"/>
</dbReference>
<dbReference type="InterPro" id="IPR007433">
    <property type="entry name" value="DUF481"/>
</dbReference>
<feature type="signal peptide" evidence="1">
    <location>
        <begin position="1"/>
        <end position="20"/>
    </location>
</feature>
<organism evidence="2 3">
    <name type="scientific">Gilvimarinus algae</name>
    <dbReference type="NCBI Taxonomy" id="3058037"/>
    <lineage>
        <taxon>Bacteria</taxon>
        <taxon>Pseudomonadati</taxon>
        <taxon>Pseudomonadota</taxon>
        <taxon>Gammaproteobacteria</taxon>
        <taxon>Cellvibrionales</taxon>
        <taxon>Cellvibrionaceae</taxon>
        <taxon>Gilvimarinus</taxon>
    </lineage>
</organism>
<gene>
    <name evidence="2" type="ORF">QWI16_17095</name>
</gene>
<dbReference type="EMBL" id="JAULRT010000062">
    <property type="protein sequence ID" value="MDO3383902.1"/>
    <property type="molecule type" value="Genomic_DNA"/>
</dbReference>
<evidence type="ECO:0000256" key="1">
    <source>
        <dbReference type="SAM" id="SignalP"/>
    </source>
</evidence>
<keyword evidence="1" id="KW-0732">Signal</keyword>
<evidence type="ECO:0000313" key="2">
    <source>
        <dbReference type="EMBL" id="MDO3383902.1"/>
    </source>
</evidence>
<proteinExistence type="predicted"/>
<reference evidence="2" key="1">
    <citation type="submission" date="2023-07" db="EMBL/GenBank/DDBJ databases">
        <title>Gilvimarinus algae sp. nov., isolated from the surface of Kelp.</title>
        <authorList>
            <person name="Sun Y.Y."/>
            <person name="Gong Y."/>
            <person name="Du Z.J."/>
        </authorList>
    </citation>
    <scope>NUCLEOTIDE SEQUENCE</scope>
    <source>
        <strain evidence="2">SDUM040014</strain>
    </source>
</reference>
<dbReference type="Proteomes" id="UP001168380">
    <property type="component" value="Unassembled WGS sequence"/>
</dbReference>
<accession>A0ABT8TII2</accession>